<feature type="region of interest" description="Disordered" evidence="1">
    <location>
        <begin position="364"/>
        <end position="401"/>
    </location>
</feature>
<feature type="region of interest" description="Disordered" evidence="1">
    <location>
        <begin position="197"/>
        <end position="216"/>
    </location>
</feature>
<reference evidence="2" key="1">
    <citation type="journal article" date="2019" name="Sci. Rep.">
        <title>Draft genome of Tanacetum cinerariifolium, the natural source of mosquito coil.</title>
        <authorList>
            <person name="Yamashiro T."/>
            <person name="Shiraishi A."/>
            <person name="Satake H."/>
            <person name="Nakayama K."/>
        </authorList>
    </citation>
    <scope>NUCLEOTIDE SEQUENCE</scope>
</reference>
<sequence>MVIMKLKERIKSLSGNIKEEKIKQELEEIESINIELDHREKVLVITALKDTLRKLKGKVIVDEVVILHPINPELLKINVAPLAPKLQNNRTAHYDYLKHTQKENMNFREIVEHERSLNPLNTSLDYSCNTKKDKIQQTPSSSKKNKLEAYPRNVITSLQNKKSVVNIRDIAYVQESKLNVNFDLQCVSKSKINKSLSANEKEPNKSWRSTISNVPSSSVDDCGTMDMTIDQQVALDEALVPYATRLRIKKAIFATTTVHHHSICFKMNIKKRIVNIEYFREMLHICPRIPNQTFDELPFEEEILAFLRNLGYNGEIKKITDVNINKLHQPWRSFAAVINKCISEKSTAYKEYYAIASGAAPPKTKASVRKTQSSSDTTMTPPTAAGTRLSTSIKGKQPTKSSKAKGLSVISEAALTEAKQMKLATKRSLQQTLIFQASGSGADEGTVIIPGILDIPTYDSDEEISWMSCNDDESHGMNVGGDEGPNAKDDDEELYGDVNINMEGRDVHMIDVHTTQVLKDIYVNLTPVNPDGQQQSSSVSSQFVSHMLSPSPDAGIDSLFESTPRVDVPVTTTVVPLLVTTPTQPSPSIPIISQVQQAPALLPTTAPRTSLVDRYIDHQMNEAVKVAVQLQSDRLQDEAQAKNEDFRNKLDENIQKIIKEQVKEQVKVQVSKILPKIEKIVNEQLKAEVLTRASNSSKTSYVVAADLSELELRKILIENIESNKSIHRSNEQRNLCKALVDAYECDRIILDTYGDTLTLKIRRDDEDKDEEPSAGSDWGSKRRRAGKEPESTSAPKEKTSKTSGKSREGFKSYQKTTSESALAKEPMHTTLDEPSHQEFETGAAALNI</sequence>
<evidence type="ECO:0000256" key="1">
    <source>
        <dbReference type="SAM" id="MobiDB-lite"/>
    </source>
</evidence>
<feature type="region of interest" description="Disordered" evidence="1">
    <location>
        <begin position="765"/>
        <end position="848"/>
    </location>
</feature>
<accession>A0A699GVZ0</accession>
<feature type="compositionally biased region" description="Polar residues" evidence="1">
    <location>
        <begin position="206"/>
        <end position="216"/>
    </location>
</feature>
<dbReference type="EMBL" id="BKCJ010062656">
    <property type="protein sequence ID" value="GEW53889.1"/>
    <property type="molecule type" value="Genomic_DNA"/>
</dbReference>
<protein>
    <recommendedName>
        <fullName evidence="3">Retrovirus-related Pol polyprotein from transposon TNT 1-94</fullName>
    </recommendedName>
</protein>
<feature type="compositionally biased region" description="Basic and acidic residues" evidence="1">
    <location>
        <begin position="825"/>
        <end position="839"/>
    </location>
</feature>
<comment type="caution">
    <text evidence="2">The sequence shown here is derived from an EMBL/GenBank/DDBJ whole genome shotgun (WGS) entry which is preliminary data.</text>
</comment>
<feature type="compositionally biased region" description="Basic and acidic residues" evidence="1">
    <location>
        <begin position="786"/>
        <end position="810"/>
    </location>
</feature>
<proteinExistence type="predicted"/>
<organism evidence="2">
    <name type="scientific">Tanacetum cinerariifolium</name>
    <name type="common">Dalmatian daisy</name>
    <name type="synonym">Chrysanthemum cinerariifolium</name>
    <dbReference type="NCBI Taxonomy" id="118510"/>
    <lineage>
        <taxon>Eukaryota</taxon>
        <taxon>Viridiplantae</taxon>
        <taxon>Streptophyta</taxon>
        <taxon>Embryophyta</taxon>
        <taxon>Tracheophyta</taxon>
        <taxon>Spermatophyta</taxon>
        <taxon>Magnoliopsida</taxon>
        <taxon>eudicotyledons</taxon>
        <taxon>Gunneridae</taxon>
        <taxon>Pentapetalae</taxon>
        <taxon>asterids</taxon>
        <taxon>campanulids</taxon>
        <taxon>Asterales</taxon>
        <taxon>Asteraceae</taxon>
        <taxon>Asteroideae</taxon>
        <taxon>Anthemideae</taxon>
        <taxon>Anthemidinae</taxon>
        <taxon>Tanacetum</taxon>
    </lineage>
</organism>
<name>A0A699GVZ0_TANCI</name>
<evidence type="ECO:0000313" key="2">
    <source>
        <dbReference type="EMBL" id="GEW53889.1"/>
    </source>
</evidence>
<evidence type="ECO:0008006" key="3">
    <source>
        <dbReference type="Google" id="ProtNLM"/>
    </source>
</evidence>
<feature type="compositionally biased region" description="Polar residues" evidence="1">
    <location>
        <begin position="369"/>
        <end position="381"/>
    </location>
</feature>
<dbReference type="AlphaFoldDB" id="A0A699GVZ0"/>
<feature type="compositionally biased region" description="Polar residues" evidence="1">
    <location>
        <begin position="388"/>
        <end position="401"/>
    </location>
</feature>
<gene>
    <name evidence="2" type="ORF">Tci_225865</name>
</gene>